<dbReference type="RefSeq" id="WP_122357428.1">
    <property type="nucleotide sequence ID" value="NZ_BQOA01000001.1"/>
</dbReference>
<evidence type="ECO:0000313" key="3">
    <source>
        <dbReference type="Proteomes" id="UP001055104"/>
    </source>
</evidence>
<dbReference type="EMBL" id="BQOB01000001">
    <property type="protein sequence ID" value="GKH81940.1"/>
    <property type="molecule type" value="Genomic_DNA"/>
</dbReference>
<feature type="domain" description="Abortive phage infection protein C-terminal" evidence="1">
    <location>
        <begin position="242"/>
        <end position="532"/>
    </location>
</feature>
<dbReference type="InterPro" id="IPR018891">
    <property type="entry name" value="AIPR_C"/>
</dbReference>
<reference evidence="2" key="1">
    <citation type="submission" date="2022-01" db="EMBL/GenBank/DDBJ databases">
        <title>Novel bile acid biosynthetic pathways are enriched in the microbiome of centenarians.</title>
        <authorList>
            <person name="Sato Y."/>
            <person name="Atarashi K."/>
            <person name="Plichta R.D."/>
            <person name="Arai Y."/>
            <person name="Sasajima S."/>
            <person name="Kearney M.S."/>
            <person name="Suda W."/>
            <person name="Takeshita K."/>
            <person name="Sasaki T."/>
            <person name="Okamoto S."/>
            <person name="Skelly N.A."/>
            <person name="Okamura Y."/>
            <person name="Vlamakis H."/>
            <person name="Li Y."/>
            <person name="Tanoue T."/>
            <person name="Takei H."/>
            <person name="Nittono H."/>
            <person name="Narushima S."/>
            <person name="Irie J."/>
            <person name="Itoh H."/>
            <person name="Moriya K."/>
            <person name="Sugiura Y."/>
            <person name="Suematsu M."/>
            <person name="Moritoki N."/>
            <person name="Shibata S."/>
            <person name="Littman R.D."/>
            <person name="Fischbach A.M."/>
            <person name="Uwamino Y."/>
            <person name="Inoue T."/>
            <person name="Honda A."/>
            <person name="Hattori M."/>
            <person name="Murai T."/>
            <person name="Xavier J.R."/>
            <person name="Hirose N."/>
            <person name="Honda K."/>
        </authorList>
    </citation>
    <scope>NUCLEOTIDE SEQUENCE</scope>
    <source>
        <strain evidence="2">CE91-St7</strain>
    </source>
</reference>
<dbReference type="AlphaFoldDB" id="A0AA37KJQ1"/>
<name>A0AA37KJQ1_9BACT</name>
<evidence type="ECO:0000313" key="2">
    <source>
        <dbReference type="EMBL" id="GKH81940.1"/>
    </source>
</evidence>
<comment type="caution">
    <text evidence="2">The sequence shown here is derived from an EMBL/GenBank/DDBJ whole genome shotgun (WGS) entry which is preliminary data.</text>
</comment>
<sequence>MSELQVRHIASMLKKSYSDKIDVSDCLTTKIEDKEALLLTRAYAAYSLQVIAGVSEDVAANSITDGSNDNGIDAVLFDQITKILWLVQSKWKRKGTGEPESGDTLKFCSGIRKIIENDFDSFNNKIKMKQDDIEDALNDYTVKIHLILAYTGDDKLSTHNSDAINRLLKDINEDSEELISFETFTLSKAHKALAGLSEGQPINSEITVEHFEKIDTPYKMIYGIVNGSVFAQLWDKYRNKLFNENIRGFLGDSVVNEDMQNTILQYPENFLYYNNGITLLCDSFVKKPLVQQNAGTFDAKNLKVVNGAQTVGTIGKAYNQSPDSVEKIWVSVKLISLENCPQEFGENVTKKTNTQNRIEKRDFVSLDPLQDKLKTELAILGVDYHIKRYARMNVNDTSCTVEDAIVAVGCSLSNIDITVTAKREVGLLWNDINQEPYTLIINEKLTAIKVWRCVQIMRKLNNYIKVYSKNKKGKEKQCLIHSNRFVLHILLNKNASLLDDESIDFDSYLESEVQQDIETIEKKIVSAIEKKYKTSLVHQVFRNYTKCRDLQALLLK</sequence>
<evidence type="ECO:0000259" key="1">
    <source>
        <dbReference type="Pfam" id="PF10592"/>
    </source>
</evidence>
<proteinExistence type="predicted"/>
<accession>A0AA37KJQ1</accession>
<organism evidence="2 3">
    <name type="scientific">Phocaeicola dorei</name>
    <dbReference type="NCBI Taxonomy" id="357276"/>
    <lineage>
        <taxon>Bacteria</taxon>
        <taxon>Pseudomonadati</taxon>
        <taxon>Bacteroidota</taxon>
        <taxon>Bacteroidia</taxon>
        <taxon>Bacteroidales</taxon>
        <taxon>Bacteroidaceae</taxon>
        <taxon>Phocaeicola</taxon>
    </lineage>
</organism>
<protein>
    <submittedName>
        <fullName evidence="2">Abortive infection phage resistance protein</fullName>
    </submittedName>
</protein>
<dbReference type="Proteomes" id="UP001055104">
    <property type="component" value="Unassembled WGS sequence"/>
</dbReference>
<gene>
    <name evidence="2" type="primary">abiR</name>
    <name evidence="2" type="ORF">CE91St7_28240</name>
</gene>
<dbReference type="Pfam" id="PF10592">
    <property type="entry name" value="AIPR"/>
    <property type="match status" value="1"/>
</dbReference>